<dbReference type="RefSeq" id="WP_154174327.1">
    <property type="nucleotide sequence ID" value="NZ_WJXZ01000002.1"/>
</dbReference>
<dbReference type="InterPro" id="IPR029044">
    <property type="entry name" value="Nucleotide-diphossugar_trans"/>
</dbReference>
<keyword evidence="2" id="KW-0808">Transferase</keyword>
<dbReference type="SUPFAM" id="SSF53448">
    <property type="entry name" value="Nucleotide-diphospho-sugar transferases"/>
    <property type="match status" value="1"/>
</dbReference>
<dbReference type="PANTHER" id="PTHR43179">
    <property type="entry name" value="RHAMNOSYLTRANSFERASE WBBL"/>
    <property type="match status" value="1"/>
</dbReference>
<evidence type="ECO:0000313" key="3">
    <source>
        <dbReference type="Proteomes" id="UP000441754"/>
    </source>
</evidence>
<reference evidence="2 3" key="1">
    <citation type="journal article" date="2018" name="Antonie Van Leeuwenhoek">
        <title>Larkinella terrae sp. nov., isolated from soil on Jeju Island, South Korea.</title>
        <authorList>
            <person name="Ten L.N."/>
            <person name="Jeon J."/>
            <person name="Park S.J."/>
            <person name="Park S."/>
            <person name="Lee S.Y."/>
            <person name="Kim M.K."/>
            <person name="Jung H.Y."/>
        </authorList>
    </citation>
    <scope>NUCLEOTIDE SEQUENCE [LARGE SCALE GENOMIC DNA]</scope>
    <source>
        <strain evidence="2 3">KCTC 52001</strain>
    </source>
</reference>
<dbReference type="InterPro" id="IPR001173">
    <property type="entry name" value="Glyco_trans_2-like"/>
</dbReference>
<dbReference type="AlphaFoldDB" id="A0A7K0EHJ6"/>
<dbReference type="Proteomes" id="UP000441754">
    <property type="component" value="Unassembled WGS sequence"/>
</dbReference>
<dbReference type="Gene3D" id="3.90.550.10">
    <property type="entry name" value="Spore Coat Polysaccharide Biosynthesis Protein SpsA, Chain A"/>
    <property type="match status" value="1"/>
</dbReference>
<dbReference type="EMBL" id="WJXZ01000002">
    <property type="protein sequence ID" value="MRS60938.1"/>
    <property type="molecule type" value="Genomic_DNA"/>
</dbReference>
<feature type="domain" description="Glycosyltransferase 2-like" evidence="1">
    <location>
        <begin position="5"/>
        <end position="137"/>
    </location>
</feature>
<comment type="caution">
    <text evidence="2">The sequence shown here is derived from an EMBL/GenBank/DDBJ whole genome shotgun (WGS) entry which is preliminary data.</text>
</comment>
<gene>
    <name evidence="2" type="ORF">GJJ30_06495</name>
</gene>
<dbReference type="GO" id="GO:0016740">
    <property type="term" value="F:transferase activity"/>
    <property type="evidence" value="ECO:0007669"/>
    <property type="project" value="UniProtKB-KW"/>
</dbReference>
<name>A0A7K0EHJ6_9BACT</name>
<organism evidence="2 3">
    <name type="scientific">Larkinella terrae</name>
    <dbReference type="NCBI Taxonomy" id="2025311"/>
    <lineage>
        <taxon>Bacteria</taxon>
        <taxon>Pseudomonadati</taxon>
        <taxon>Bacteroidota</taxon>
        <taxon>Cytophagia</taxon>
        <taxon>Cytophagales</taxon>
        <taxon>Spirosomataceae</taxon>
        <taxon>Larkinella</taxon>
    </lineage>
</organism>
<evidence type="ECO:0000313" key="2">
    <source>
        <dbReference type="EMBL" id="MRS60938.1"/>
    </source>
</evidence>
<accession>A0A7K0EHJ6</accession>
<proteinExistence type="predicted"/>
<sequence>MEVRIIILNYNTALLTLQCVDYILKQNYPDSHVLIIDNGSLQKNYDELASQIPKEVRLIRFEDNAGFAAGNNRGCGRIDGLPDADYYLFVNSDAFLTQADTIRDLKNELSQRPNAVAISPLVHTTSNPVPVRSQIQVRRLLSAGWLVVCHSPILRRLPYINKRYLQFIYRDLVPYQSKIYEVDSINGAVFMVKSDFLHQIGLLDGGTFLYLEELILGEQIRRENKRCLLHGGVIVPHIQGATSGSQRGKTSRRSFNYFVESEAYLFRKYHKYSNLKLSGLRKLRLFEFFVKSFLARFNL</sequence>
<keyword evidence="3" id="KW-1185">Reference proteome</keyword>
<protein>
    <submittedName>
        <fullName evidence="2">Glycosyltransferase</fullName>
    </submittedName>
</protein>
<dbReference type="OrthoDB" id="9771846at2"/>
<dbReference type="PANTHER" id="PTHR43179:SF7">
    <property type="entry name" value="RHAMNOSYLTRANSFERASE WBBL"/>
    <property type="match status" value="1"/>
</dbReference>
<dbReference type="Pfam" id="PF00535">
    <property type="entry name" value="Glycos_transf_2"/>
    <property type="match status" value="1"/>
</dbReference>
<evidence type="ECO:0000259" key="1">
    <source>
        <dbReference type="Pfam" id="PF00535"/>
    </source>
</evidence>